<organism evidence="1 2">
    <name type="scientific">Selenomonas infelix ATCC 43532</name>
    <dbReference type="NCBI Taxonomy" id="679201"/>
    <lineage>
        <taxon>Bacteria</taxon>
        <taxon>Bacillati</taxon>
        <taxon>Bacillota</taxon>
        <taxon>Negativicutes</taxon>
        <taxon>Selenomonadales</taxon>
        <taxon>Selenomonadaceae</taxon>
        <taxon>Selenomonas</taxon>
    </lineage>
</organism>
<dbReference type="eggNOG" id="COG0846">
    <property type="taxonomic scope" value="Bacteria"/>
</dbReference>
<proteinExistence type="predicted"/>
<dbReference type="Pfam" id="PF13289">
    <property type="entry name" value="SIR2_2"/>
    <property type="match status" value="1"/>
</dbReference>
<reference evidence="1 2" key="1">
    <citation type="submission" date="2011-08" db="EMBL/GenBank/DDBJ databases">
        <title>The Genome Sequence of Selenomonas infelix ATCC 43532.</title>
        <authorList>
            <consortium name="The Broad Institute Genome Sequencing Platform"/>
            <person name="Earl A."/>
            <person name="Ward D."/>
            <person name="Feldgarden M."/>
            <person name="Gevers D."/>
            <person name="Izard J."/>
            <person name="Blanton J.M."/>
            <person name="Baranova O.V."/>
            <person name="Dewhirst F.E."/>
            <person name="Young S.K."/>
            <person name="Zeng Q."/>
            <person name="Gargeya S."/>
            <person name="Fitzgerald M."/>
            <person name="Haas B."/>
            <person name="Abouelleil A."/>
            <person name="Alvarado L."/>
            <person name="Arachchi H.M."/>
            <person name="Berlin A."/>
            <person name="Brown A."/>
            <person name="Chapman S.B."/>
            <person name="Chen Z."/>
            <person name="Dunbar C."/>
            <person name="Freedman E."/>
            <person name="Gearin G."/>
            <person name="Gellesch M."/>
            <person name="Goldberg J."/>
            <person name="Griggs A."/>
            <person name="Gujja S."/>
            <person name="Heiman D."/>
            <person name="Howarth C."/>
            <person name="Larson L."/>
            <person name="Lui A."/>
            <person name="MacDonald P.J.P."/>
            <person name="Montmayeur A."/>
            <person name="Murphy C."/>
            <person name="Neiman D."/>
            <person name="Pearson M."/>
            <person name="Priest M."/>
            <person name="Roberts A."/>
            <person name="Saif S."/>
            <person name="Shea T."/>
            <person name="Shenoy N."/>
            <person name="Sisk P."/>
            <person name="Stolte C."/>
            <person name="Sykes S."/>
            <person name="Wortman J."/>
            <person name="Nusbaum C."/>
            <person name="Birren B."/>
        </authorList>
    </citation>
    <scope>NUCLEOTIDE SEQUENCE [LARGE SCALE GENOMIC DNA]</scope>
    <source>
        <strain evidence="1 2">ATCC 43532</strain>
    </source>
</reference>
<keyword evidence="2" id="KW-1185">Reference proteome</keyword>
<dbReference type="RefSeq" id="WP_006693286.1">
    <property type="nucleotide sequence ID" value="NZ_JH376800.1"/>
</dbReference>
<dbReference type="HOGENOM" id="CLU_017124_0_0_9"/>
<evidence type="ECO:0000313" key="2">
    <source>
        <dbReference type="Proteomes" id="UP000004129"/>
    </source>
</evidence>
<dbReference type="EMBL" id="ACZM01000018">
    <property type="protein sequence ID" value="EHG19536.1"/>
    <property type="molecule type" value="Genomic_DNA"/>
</dbReference>
<dbReference type="Proteomes" id="UP000004129">
    <property type="component" value="Unassembled WGS sequence"/>
</dbReference>
<accession>G5GRH0</accession>
<protein>
    <submittedName>
        <fullName evidence="1">Uncharacterized protein</fullName>
    </submittedName>
</protein>
<dbReference type="PATRIC" id="fig|679201.3.peg.1866"/>
<dbReference type="OrthoDB" id="7357874at2"/>
<dbReference type="AlphaFoldDB" id="G5GRH0"/>
<comment type="caution">
    <text evidence="1">The sequence shown here is derived from an EMBL/GenBank/DDBJ whole genome shotgun (WGS) entry which is preliminary data.</text>
</comment>
<dbReference type="STRING" id="679201.HMPREF9334_01851"/>
<sequence length="873" mass="102644">MQKSLEMLHDRLTSPIGHPALLLGAGFSLGAFNIDQQPLVLGKRLTQELYENILIPRIKEIPDYERDCENVDLTVRQGDLKKFCTWLREFGLENERDEYITRRLKVHGWREDVSFETLAAYPWRYIFTLNMDDLVEKIYEKIGKKLEVWNRDCQNYVENPKETILVKLHGDVNCTVPSGSYRYILDEKEYRNFTASDDRMLQKFGEVYVSNDLIILGTQFQENDLEIALISLLQNKCNNEKIQYFFVSPEISSRSLIREIDKNNNFHHIKMTNIEFLAYMNQLKIKAQSTKKLLLSNSFSDWNSELQDAADSEKTYELYNGADPCAGDFFHEIDIPRSMPQDERKKSFVSIQENFEKNLVEKKTVLVTIHGESFVGKSCLAMRLLTLSAANGYQSFYTKNIDLHIIDKVKEFLRSQTDNSKIAFCMENAALFYSIFDELFDEALGKSVVFITTALDSDHNTKQYTLQNIYDKRLDYYINERISDKEAWDTYTKLASHNRLGRLQSATNKPSSIRKNIRDIGDLIDVLWYAHEGRRFSSYFEGWYKHKRQEEQIEVFEILTYYASLGCEFSISDLPMIALAVNRKNFDYKKFEISFSDFWTSKSKRPRLRYVRLFRDIVVKTIPVSQRIEWLRFLIVFLAKRIKEREQSRNSLMFESVTKIKNISMQKKITNEDILQLFSNVESECQHLSYYWIQRCIIYSKCEKFEDAANSIANAASARKYRTYQIIHAEAKNDMARGIWCIKHDPNHADEFFFRGRDQVVSLIEERNKYRSALTFSVHTYVNMAMKYYNEKKIEPDINEWNQLLEAVSLSVYHLSAKDKIFLKLIEDFVKFAEQNGKRDLAAPFLRELGKKPRIPMDESDYDIDSLPDVEIK</sequence>
<name>G5GRH0_9FIRM</name>
<gene>
    <name evidence="1" type="ORF">HMPREF9334_01851</name>
</gene>
<evidence type="ECO:0000313" key="1">
    <source>
        <dbReference type="EMBL" id="EHG19536.1"/>
    </source>
</evidence>